<protein>
    <submittedName>
        <fullName evidence="3">Isochorismatase</fullName>
    </submittedName>
</protein>
<dbReference type="STRING" id="1641875.XM53_04785"/>
<dbReference type="PANTHER" id="PTHR43540:SF1">
    <property type="entry name" value="ISOCHORISMATASE HYDROLASE"/>
    <property type="match status" value="1"/>
</dbReference>
<dbReference type="InterPro" id="IPR000868">
    <property type="entry name" value="Isochorismatase-like_dom"/>
</dbReference>
<dbReference type="PATRIC" id="fig|1641875.4.peg.2974"/>
<name>A0A0T5NY85_9RHOB</name>
<comment type="caution">
    <text evidence="3">The sequence shown here is derived from an EMBL/GenBank/DDBJ whole genome shotgun (WGS) entry which is preliminary data.</text>
</comment>
<dbReference type="AlphaFoldDB" id="A0A0T5NY85"/>
<dbReference type="GO" id="GO:0016787">
    <property type="term" value="F:hydrolase activity"/>
    <property type="evidence" value="ECO:0007669"/>
    <property type="project" value="UniProtKB-KW"/>
</dbReference>
<reference evidence="3 4" key="1">
    <citation type="submission" date="2015-04" db="EMBL/GenBank/DDBJ databases">
        <title>The draft genome sequence of Roseovarius sp.R12b.</title>
        <authorList>
            <person name="Li G."/>
            <person name="Lai Q."/>
            <person name="Shao Z."/>
            <person name="Yan P."/>
        </authorList>
    </citation>
    <scope>NUCLEOTIDE SEQUENCE [LARGE SCALE GENOMIC DNA]</scope>
    <source>
        <strain evidence="3 4">R12B</strain>
    </source>
</reference>
<dbReference type="InterPro" id="IPR050272">
    <property type="entry name" value="Isochorismatase-like_hydrls"/>
</dbReference>
<evidence type="ECO:0000256" key="1">
    <source>
        <dbReference type="ARBA" id="ARBA00022801"/>
    </source>
</evidence>
<evidence type="ECO:0000259" key="2">
    <source>
        <dbReference type="Pfam" id="PF00857"/>
    </source>
</evidence>
<dbReference type="Pfam" id="PF00857">
    <property type="entry name" value="Isochorismatase"/>
    <property type="match status" value="1"/>
</dbReference>
<keyword evidence="1" id="KW-0378">Hydrolase</keyword>
<sequence>MIAQFGTETALLLIDVQKGVHDFGHWGGKTGRMNNPDCHARLVDLLTAFRQAGRPVAFTQHDSIEPDSPLKLSLPTGAQLDGLEIGPGDIAIRKSVNSAFIGTPMELELRRAGITRLVIAGYFTNFCVETSVRMAGNMGFDVYLAHDACATCNRIDLNGVDHDPQLVHDLSVAAMHGEFCTALTSAQIIRLLASDAPDLTRAQGNESQSRRPEMRSA</sequence>
<accession>A0A0T5NY85</accession>
<proteinExistence type="predicted"/>
<gene>
    <name evidence="3" type="ORF">XM53_04785</name>
</gene>
<dbReference type="RefSeq" id="WP_057790823.1">
    <property type="nucleotide sequence ID" value="NZ_LAXJ01000003.1"/>
</dbReference>
<feature type="domain" description="Isochorismatase-like" evidence="2">
    <location>
        <begin position="9"/>
        <end position="185"/>
    </location>
</feature>
<evidence type="ECO:0000313" key="4">
    <source>
        <dbReference type="Proteomes" id="UP000051295"/>
    </source>
</evidence>
<dbReference type="OrthoDB" id="9794942at2"/>
<dbReference type="PANTHER" id="PTHR43540">
    <property type="entry name" value="PEROXYUREIDOACRYLATE/UREIDOACRYLATE AMIDOHYDROLASE-RELATED"/>
    <property type="match status" value="1"/>
</dbReference>
<evidence type="ECO:0000313" key="3">
    <source>
        <dbReference type="EMBL" id="KRS13875.1"/>
    </source>
</evidence>
<dbReference type="Proteomes" id="UP000051295">
    <property type="component" value="Unassembled WGS sequence"/>
</dbReference>
<keyword evidence="4" id="KW-1185">Reference proteome</keyword>
<dbReference type="Gene3D" id="3.40.50.850">
    <property type="entry name" value="Isochorismatase-like"/>
    <property type="match status" value="1"/>
</dbReference>
<dbReference type="InterPro" id="IPR036380">
    <property type="entry name" value="Isochorismatase-like_sf"/>
</dbReference>
<organism evidence="3 4">
    <name type="scientific">Roseovarius atlanticus</name>
    <dbReference type="NCBI Taxonomy" id="1641875"/>
    <lineage>
        <taxon>Bacteria</taxon>
        <taxon>Pseudomonadati</taxon>
        <taxon>Pseudomonadota</taxon>
        <taxon>Alphaproteobacteria</taxon>
        <taxon>Rhodobacterales</taxon>
        <taxon>Roseobacteraceae</taxon>
        <taxon>Roseovarius</taxon>
    </lineage>
</organism>
<dbReference type="SUPFAM" id="SSF52499">
    <property type="entry name" value="Isochorismatase-like hydrolases"/>
    <property type="match status" value="1"/>
</dbReference>
<dbReference type="EMBL" id="LAXJ01000003">
    <property type="protein sequence ID" value="KRS13875.1"/>
    <property type="molecule type" value="Genomic_DNA"/>
</dbReference>